<protein>
    <recommendedName>
        <fullName evidence="3">thioredoxin-dependent peroxiredoxin</fullName>
        <ecNumber evidence="3">1.11.1.24</ecNumber>
    </recommendedName>
    <alternativeName>
        <fullName evidence="9">Thioredoxin peroxidase</fullName>
    </alternativeName>
    <alternativeName>
        <fullName evidence="11">Thioredoxin-dependent peroxiredoxin Bcp</fullName>
    </alternativeName>
</protein>
<dbReference type="PROSITE" id="PS51352">
    <property type="entry name" value="THIOREDOXIN_2"/>
    <property type="match status" value="1"/>
</dbReference>
<dbReference type="InterPro" id="IPR024706">
    <property type="entry name" value="Peroxiredoxin_AhpC-typ"/>
</dbReference>
<evidence type="ECO:0000256" key="9">
    <source>
        <dbReference type="ARBA" id="ARBA00032824"/>
    </source>
</evidence>
<reference evidence="15 16" key="1">
    <citation type="journal article" date="2017" name="Environ. Microbiol.">
        <title>Genomic and physiological analyses of 'Reinekea forsetii' reveal a versatile opportunistic lifestyle during spring algae blooms.</title>
        <authorList>
            <person name="Avci B."/>
            <person name="Hahnke R.L."/>
            <person name="Chafee M."/>
            <person name="Fischer T."/>
            <person name="Gruber-Vodicka H."/>
            <person name="Tegetmeyer H.E."/>
            <person name="Harder J."/>
            <person name="Fuchs B.M."/>
            <person name="Amann R.I."/>
            <person name="Teeling H."/>
        </authorList>
    </citation>
    <scope>NUCLEOTIDE SEQUENCE [LARGE SCALE GENOMIC DNA]</scope>
    <source>
        <strain evidence="15 16">Hel1_31_D35</strain>
    </source>
</reference>
<organism evidence="15 16">
    <name type="scientific">Reinekea forsetii</name>
    <dbReference type="NCBI Taxonomy" id="1336806"/>
    <lineage>
        <taxon>Bacteria</taxon>
        <taxon>Pseudomonadati</taxon>
        <taxon>Pseudomonadota</taxon>
        <taxon>Gammaproteobacteria</taxon>
        <taxon>Oceanospirillales</taxon>
        <taxon>Saccharospirillaceae</taxon>
        <taxon>Reinekea</taxon>
    </lineage>
</organism>
<dbReference type="Proteomes" id="UP000229757">
    <property type="component" value="Chromosome"/>
</dbReference>
<evidence type="ECO:0000256" key="10">
    <source>
        <dbReference type="ARBA" id="ARBA00038489"/>
    </source>
</evidence>
<proteinExistence type="inferred from homology"/>
<evidence type="ECO:0000256" key="2">
    <source>
        <dbReference type="ARBA" id="ARBA00011245"/>
    </source>
</evidence>
<dbReference type="GO" id="GO:0008379">
    <property type="term" value="F:thioredoxin peroxidase activity"/>
    <property type="evidence" value="ECO:0007669"/>
    <property type="project" value="TreeGrafter"/>
</dbReference>
<accession>A0A2K8KR72</accession>
<comment type="subunit">
    <text evidence="2">Monomer.</text>
</comment>
<feature type="domain" description="Thioredoxin" evidence="14">
    <location>
        <begin position="7"/>
        <end position="158"/>
    </location>
</feature>
<dbReference type="NCBIfam" id="NF006960">
    <property type="entry name" value="PRK09437.1"/>
    <property type="match status" value="1"/>
</dbReference>
<evidence type="ECO:0000256" key="5">
    <source>
        <dbReference type="ARBA" id="ARBA00022862"/>
    </source>
</evidence>
<name>A0A2K8KR72_9GAMM</name>
<comment type="function">
    <text evidence="1">Thiol-specific peroxidase that catalyzes the reduction of hydrogen peroxide and organic hydroperoxides to water and alcohols, respectively. Plays a role in cell protection against oxidative stress by detoxifying peroxides and as sensor of hydrogen peroxide-mediated signaling events.</text>
</comment>
<evidence type="ECO:0000313" key="16">
    <source>
        <dbReference type="Proteomes" id="UP000229757"/>
    </source>
</evidence>
<keyword evidence="6 15" id="KW-0560">Oxidoreductase</keyword>
<evidence type="ECO:0000256" key="11">
    <source>
        <dbReference type="ARBA" id="ARBA00042639"/>
    </source>
</evidence>
<evidence type="ECO:0000256" key="1">
    <source>
        <dbReference type="ARBA" id="ARBA00003330"/>
    </source>
</evidence>
<dbReference type="FunFam" id="3.40.30.10:FF:000007">
    <property type="entry name" value="Thioredoxin-dependent thiol peroxidase"/>
    <property type="match status" value="1"/>
</dbReference>
<evidence type="ECO:0000256" key="7">
    <source>
        <dbReference type="ARBA" id="ARBA00023157"/>
    </source>
</evidence>
<keyword evidence="4 15" id="KW-0575">Peroxidase</keyword>
<comment type="catalytic activity">
    <reaction evidence="12">
        <text>a hydroperoxide + [thioredoxin]-dithiol = an alcohol + [thioredoxin]-disulfide + H2O</text>
        <dbReference type="Rhea" id="RHEA:62620"/>
        <dbReference type="Rhea" id="RHEA-COMP:10698"/>
        <dbReference type="Rhea" id="RHEA-COMP:10700"/>
        <dbReference type="ChEBI" id="CHEBI:15377"/>
        <dbReference type="ChEBI" id="CHEBI:29950"/>
        <dbReference type="ChEBI" id="CHEBI:30879"/>
        <dbReference type="ChEBI" id="CHEBI:35924"/>
        <dbReference type="ChEBI" id="CHEBI:50058"/>
        <dbReference type="EC" id="1.11.1.24"/>
    </reaction>
</comment>
<dbReference type="GO" id="GO:0045454">
    <property type="term" value="P:cell redox homeostasis"/>
    <property type="evidence" value="ECO:0007669"/>
    <property type="project" value="TreeGrafter"/>
</dbReference>
<dbReference type="GO" id="GO:0005737">
    <property type="term" value="C:cytoplasm"/>
    <property type="evidence" value="ECO:0007669"/>
    <property type="project" value="TreeGrafter"/>
</dbReference>
<keyword evidence="8" id="KW-0676">Redox-active center</keyword>
<keyword evidence="5" id="KW-0049">Antioxidant</keyword>
<evidence type="ECO:0000256" key="12">
    <source>
        <dbReference type="ARBA" id="ARBA00049091"/>
    </source>
</evidence>
<dbReference type="PIRSF" id="PIRSF000239">
    <property type="entry name" value="AHPC"/>
    <property type="match status" value="1"/>
</dbReference>
<dbReference type="PANTHER" id="PTHR42801:SF4">
    <property type="entry name" value="AHPC_TSA FAMILY PROTEIN"/>
    <property type="match status" value="1"/>
</dbReference>
<evidence type="ECO:0000259" key="14">
    <source>
        <dbReference type="PROSITE" id="PS51352"/>
    </source>
</evidence>
<dbReference type="EMBL" id="CP011797">
    <property type="protein sequence ID" value="ATX76351.1"/>
    <property type="molecule type" value="Genomic_DNA"/>
</dbReference>
<dbReference type="Pfam" id="PF00578">
    <property type="entry name" value="AhpC-TSA"/>
    <property type="match status" value="1"/>
</dbReference>
<dbReference type="InterPro" id="IPR000866">
    <property type="entry name" value="AhpC/TSA"/>
</dbReference>
<evidence type="ECO:0000256" key="3">
    <source>
        <dbReference type="ARBA" id="ARBA00013017"/>
    </source>
</evidence>
<dbReference type="PANTHER" id="PTHR42801">
    <property type="entry name" value="THIOREDOXIN-DEPENDENT PEROXIDE REDUCTASE"/>
    <property type="match status" value="1"/>
</dbReference>
<evidence type="ECO:0000256" key="6">
    <source>
        <dbReference type="ARBA" id="ARBA00023002"/>
    </source>
</evidence>
<sequence>MNALTLPPTGSPAPTFSALNQHGESVALQDLLGKRVVLYFYPKAMTPGCTTQACGIRDAQAEFAQRNTVVFGISPDAPARLVKFIANQSLNFDLLSDEDHQIAEQYGVWALKKFMGKEYVGIHRLTFIIDETGTLVHTMAKVQTKSHHDDVLAVLDAL</sequence>
<keyword evidence="7" id="KW-1015">Disulfide bond</keyword>
<dbReference type="OrthoDB" id="9812811at2"/>
<evidence type="ECO:0000256" key="4">
    <source>
        <dbReference type="ARBA" id="ARBA00022559"/>
    </source>
</evidence>
<dbReference type="Gene3D" id="3.40.30.10">
    <property type="entry name" value="Glutaredoxin"/>
    <property type="match status" value="1"/>
</dbReference>
<dbReference type="EC" id="1.11.1.24" evidence="3"/>
<dbReference type="InterPro" id="IPR013766">
    <property type="entry name" value="Thioredoxin_domain"/>
</dbReference>
<dbReference type="InterPro" id="IPR036249">
    <property type="entry name" value="Thioredoxin-like_sf"/>
</dbReference>
<dbReference type="SUPFAM" id="SSF52833">
    <property type="entry name" value="Thioredoxin-like"/>
    <property type="match status" value="1"/>
</dbReference>
<evidence type="ECO:0000256" key="13">
    <source>
        <dbReference type="PIRSR" id="PIRSR000239-1"/>
    </source>
</evidence>
<comment type="similarity">
    <text evidence="10">Belongs to the peroxiredoxin family. BCP/PrxQ subfamily.</text>
</comment>
<evidence type="ECO:0000256" key="8">
    <source>
        <dbReference type="ARBA" id="ARBA00023284"/>
    </source>
</evidence>
<dbReference type="GO" id="GO:0034599">
    <property type="term" value="P:cellular response to oxidative stress"/>
    <property type="evidence" value="ECO:0007669"/>
    <property type="project" value="TreeGrafter"/>
</dbReference>
<dbReference type="AlphaFoldDB" id="A0A2K8KR72"/>
<keyword evidence="16" id="KW-1185">Reference proteome</keyword>
<gene>
    <name evidence="15" type="ORF">REIFOR_01205</name>
</gene>
<dbReference type="InterPro" id="IPR050924">
    <property type="entry name" value="Peroxiredoxin_BCP/PrxQ"/>
</dbReference>
<feature type="active site" description="Cysteine sulfenic acid (-SOH) intermediate; for peroxidase activity" evidence="13">
    <location>
        <position position="49"/>
    </location>
</feature>
<dbReference type="CDD" id="cd03017">
    <property type="entry name" value="PRX_BCP"/>
    <property type="match status" value="1"/>
</dbReference>
<evidence type="ECO:0000313" key="15">
    <source>
        <dbReference type="EMBL" id="ATX76351.1"/>
    </source>
</evidence>
<dbReference type="KEGG" id="rfo:REIFOR_01205"/>
<dbReference type="RefSeq" id="WP_100256696.1">
    <property type="nucleotide sequence ID" value="NZ_CP011797.1"/>
</dbReference>